<dbReference type="InterPro" id="IPR044992">
    <property type="entry name" value="ChyE-like"/>
</dbReference>
<sequence>MKDGRHRRLTPSTVSKTTTMTRTIHIAVLDVDIPPRSLYETHGLCSAHFRHALQDAATRFNALTPGSDIRIAVTPYDIRGGHYPDFRHLRKTQTPLSEHSIDAILITGGAPGVYEIDKRPWMQTLAKFLQTVFREYPAVRIMGTCFGHQLIGHALVDSGAGDVYVEKCPLGREVGIHTVQLNRDFVDAFPLALGHLPNGQLKIQMFHGDRVMVKGGTEGVLPETAAVSLPAPWVNIGSTPLCPIQGMYYPGRVLSVQGHYELDACGMQSMCLEFAPLLGWTDSKLGLFLEQVGDDYNGRQDDSEAFALAVVCFLAGE</sequence>
<reference evidence="1 2" key="1">
    <citation type="journal article" date="2008" name="PLoS Genet.">
        <title>Genomic islands in the pathogenic filamentous fungus Aspergillus fumigatus.</title>
        <authorList>
            <person name="Fedorova N.D."/>
            <person name="Khaldi N."/>
            <person name="Joardar V.S."/>
            <person name="Maiti R."/>
            <person name="Amedeo P."/>
            <person name="Anderson M.J."/>
            <person name="Crabtree J."/>
            <person name="Silva J.C."/>
            <person name="Badger J.H."/>
            <person name="Albarraq A."/>
            <person name="Angiuoli S."/>
            <person name="Bussey H."/>
            <person name="Bowyer P."/>
            <person name="Cotty P.J."/>
            <person name="Dyer P.S."/>
            <person name="Egan A."/>
            <person name="Galens K."/>
            <person name="Fraser-Liggett C.M."/>
            <person name="Haas B.J."/>
            <person name="Inman J.M."/>
            <person name="Kent R."/>
            <person name="Lemieux S."/>
            <person name="Malavazi I."/>
            <person name="Orvis J."/>
            <person name="Roemer T."/>
            <person name="Ronning C.M."/>
            <person name="Sundaram J.P."/>
            <person name="Sutton G."/>
            <person name="Turner G."/>
            <person name="Venter J.C."/>
            <person name="White O.R."/>
            <person name="Whitty B.R."/>
            <person name="Youngman P."/>
            <person name="Wolfe K.H."/>
            <person name="Goldman G.H."/>
            <person name="Wortman J.R."/>
            <person name="Jiang B."/>
            <person name="Denning D.W."/>
            <person name="Nierman W.C."/>
        </authorList>
    </citation>
    <scope>NUCLEOTIDE SEQUENCE [LARGE SCALE GENOMIC DNA]</scope>
    <source>
        <strain evidence="2">CBS 144.89 / FGSC A1163 / CEA10</strain>
    </source>
</reference>
<accession>B0YDC8</accession>
<dbReference type="EMBL" id="DS499602">
    <property type="protein sequence ID" value="EDP47662.1"/>
    <property type="molecule type" value="Genomic_DNA"/>
</dbReference>
<proteinExistence type="predicted"/>
<dbReference type="PhylomeDB" id="B0YDC8"/>
<dbReference type="GO" id="GO:0005829">
    <property type="term" value="C:cytosol"/>
    <property type="evidence" value="ECO:0007669"/>
    <property type="project" value="TreeGrafter"/>
</dbReference>
<dbReference type="PANTHER" id="PTHR42695">
    <property type="entry name" value="GLUTAMINE AMIDOTRANSFERASE YLR126C-RELATED"/>
    <property type="match status" value="1"/>
</dbReference>
<dbReference type="VEuPathDB" id="FungiDB:AFUB_095110"/>
<dbReference type="FunFam" id="3.40.50.880:FF:000096">
    <property type="entry name" value="Class I glutamine amidotransferase-like protein"/>
    <property type="match status" value="1"/>
</dbReference>
<dbReference type="GO" id="GO:0005634">
    <property type="term" value="C:nucleus"/>
    <property type="evidence" value="ECO:0007669"/>
    <property type="project" value="TreeGrafter"/>
</dbReference>
<dbReference type="HOGENOM" id="CLU_054974_0_2_1"/>
<dbReference type="InterPro" id="IPR029062">
    <property type="entry name" value="Class_I_gatase-like"/>
</dbReference>
<evidence type="ECO:0000313" key="2">
    <source>
        <dbReference type="Proteomes" id="UP000001699"/>
    </source>
</evidence>
<evidence type="ECO:0000313" key="1">
    <source>
        <dbReference type="EMBL" id="EDP47662.1"/>
    </source>
</evidence>
<dbReference type="Gene3D" id="3.40.50.880">
    <property type="match status" value="1"/>
</dbReference>
<organism evidence="1 2">
    <name type="scientific">Aspergillus fumigatus (strain CBS 144.89 / FGSC A1163 / CEA10)</name>
    <name type="common">Neosartorya fumigata</name>
    <dbReference type="NCBI Taxonomy" id="451804"/>
    <lineage>
        <taxon>Eukaryota</taxon>
        <taxon>Fungi</taxon>
        <taxon>Dikarya</taxon>
        <taxon>Ascomycota</taxon>
        <taxon>Pezizomycotina</taxon>
        <taxon>Eurotiomycetes</taxon>
        <taxon>Eurotiomycetidae</taxon>
        <taxon>Eurotiales</taxon>
        <taxon>Aspergillaceae</taxon>
        <taxon>Aspergillus</taxon>
        <taxon>Aspergillus subgen. Fumigati</taxon>
    </lineage>
</organism>
<dbReference type="OrthoDB" id="1669814at2759"/>
<protein>
    <recommendedName>
        <fullName evidence="3">Class I glutamine amidotransferase-like protein</fullName>
    </recommendedName>
</protein>
<evidence type="ECO:0008006" key="3">
    <source>
        <dbReference type="Google" id="ProtNLM"/>
    </source>
</evidence>
<dbReference type="PANTHER" id="PTHR42695:SF6">
    <property type="entry name" value="GLUTAMINE AMIDOTRANSFERASE DOMAIN-CONTAINING PROTEIN"/>
    <property type="match status" value="1"/>
</dbReference>
<dbReference type="SUPFAM" id="SSF52317">
    <property type="entry name" value="Class I glutamine amidotransferase-like"/>
    <property type="match status" value="1"/>
</dbReference>
<keyword evidence="2" id="KW-1185">Reference proteome</keyword>
<gene>
    <name evidence="1" type="ORF">AFUB_095110</name>
</gene>
<dbReference type="AlphaFoldDB" id="B0YDC8"/>
<dbReference type="Proteomes" id="UP000001699">
    <property type="component" value="Unassembled WGS sequence"/>
</dbReference>
<dbReference type="CDD" id="cd01741">
    <property type="entry name" value="GATase1_1"/>
    <property type="match status" value="1"/>
</dbReference>
<name>B0YDC8_ASPFC</name>